<keyword evidence="2" id="KW-0067">ATP-binding</keyword>
<sequence length="74" mass="8671">MDKEKESIFFQIIRQRYEKHSLIITTNIQLGNWDKVFTSKLAATAILDRLMHHCRLISITGYSYRVKGKNKGKS</sequence>
<dbReference type="InterPro" id="IPR027417">
    <property type="entry name" value="P-loop_NTPase"/>
</dbReference>
<dbReference type="Gene3D" id="3.40.50.300">
    <property type="entry name" value="P-loop containing nucleotide triphosphate hydrolases"/>
    <property type="match status" value="1"/>
</dbReference>
<reference evidence="2" key="1">
    <citation type="submission" date="2020-12" db="EMBL/GenBank/DDBJ databases">
        <title>Clostridium thailandense sp. nov., a novel acetogenic bacterium isolated from peat land soil in Thailand.</title>
        <authorList>
            <person name="Chaikitkaew S."/>
            <person name="Birkeland N.K."/>
        </authorList>
    </citation>
    <scope>NUCLEOTIDE SEQUENCE</scope>
    <source>
        <strain evidence="2">DSM 17425</strain>
    </source>
</reference>
<protein>
    <submittedName>
        <fullName evidence="2">ATP-binding protein</fullName>
    </submittedName>
</protein>
<keyword evidence="2" id="KW-0547">Nucleotide-binding</keyword>
<organism evidence="2 3">
    <name type="scientific">Clostridium aciditolerans</name>
    <dbReference type="NCBI Taxonomy" id="339861"/>
    <lineage>
        <taxon>Bacteria</taxon>
        <taxon>Bacillati</taxon>
        <taxon>Bacillota</taxon>
        <taxon>Clostridia</taxon>
        <taxon>Eubacteriales</taxon>
        <taxon>Clostridiaceae</taxon>
        <taxon>Clostridium</taxon>
    </lineage>
</organism>
<evidence type="ECO:0000313" key="3">
    <source>
        <dbReference type="Proteomes" id="UP000622687"/>
    </source>
</evidence>
<name>A0A934M3Q3_9CLOT</name>
<dbReference type="GO" id="GO:0005524">
    <property type="term" value="F:ATP binding"/>
    <property type="evidence" value="ECO:0007669"/>
    <property type="project" value="UniProtKB-KW"/>
</dbReference>
<evidence type="ECO:0000313" key="2">
    <source>
        <dbReference type="EMBL" id="MBI6873432.1"/>
    </source>
</evidence>
<evidence type="ECO:0000259" key="1">
    <source>
        <dbReference type="Pfam" id="PF01695"/>
    </source>
</evidence>
<accession>A0A934M3Q3</accession>
<keyword evidence="3" id="KW-1185">Reference proteome</keyword>
<dbReference type="AlphaFoldDB" id="A0A934M3Q3"/>
<dbReference type="Pfam" id="PF01695">
    <property type="entry name" value="IstB_IS21"/>
    <property type="match status" value="1"/>
</dbReference>
<feature type="domain" description="IstB-like ATP-binding" evidence="1">
    <location>
        <begin position="2"/>
        <end position="71"/>
    </location>
</feature>
<gene>
    <name evidence="2" type="ORF">I6U51_12045</name>
</gene>
<dbReference type="Proteomes" id="UP000622687">
    <property type="component" value="Unassembled WGS sequence"/>
</dbReference>
<dbReference type="InterPro" id="IPR002611">
    <property type="entry name" value="IstB_ATP-bd"/>
</dbReference>
<proteinExistence type="predicted"/>
<dbReference type="EMBL" id="JAEEGB010000013">
    <property type="protein sequence ID" value="MBI6873432.1"/>
    <property type="molecule type" value="Genomic_DNA"/>
</dbReference>
<comment type="caution">
    <text evidence="2">The sequence shown here is derived from an EMBL/GenBank/DDBJ whole genome shotgun (WGS) entry which is preliminary data.</text>
</comment>